<evidence type="ECO:0000256" key="1">
    <source>
        <dbReference type="SAM" id="MobiDB-lite"/>
    </source>
</evidence>
<proteinExistence type="predicted"/>
<dbReference type="AlphaFoldDB" id="A0A285TDE0"/>
<organism evidence="2 3">
    <name type="scientific">Pseudobutyrivibrio ruminis DSM 9787</name>
    <dbReference type="NCBI Taxonomy" id="1123011"/>
    <lineage>
        <taxon>Bacteria</taxon>
        <taxon>Bacillati</taxon>
        <taxon>Bacillota</taxon>
        <taxon>Clostridia</taxon>
        <taxon>Lachnospirales</taxon>
        <taxon>Lachnospiraceae</taxon>
        <taxon>Pseudobutyrivibrio</taxon>
    </lineage>
</organism>
<feature type="region of interest" description="Disordered" evidence="1">
    <location>
        <begin position="193"/>
        <end position="212"/>
    </location>
</feature>
<protein>
    <submittedName>
        <fullName evidence="2">Uncharacterized protein</fullName>
    </submittedName>
</protein>
<dbReference type="RefSeq" id="WP_097077276.1">
    <property type="nucleotide sequence ID" value="NZ_OBMR01000016.1"/>
</dbReference>
<evidence type="ECO:0000313" key="3">
    <source>
        <dbReference type="Proteomes" id="UP000219563"/>
    </source>
</evidence>
<sequence>MKAIDKLFSDYDLEPMDNLEPWHHANPAYDEFEKNAYGGKSCVLAAQVAVDPINGEADVDSKEFIQAIKDKKFDVYYDFETLYAGDIFVVLNEKVRDSELIKRIQCIGLSVLYNSSSNVVCKHSITMIGVGDTEEFWISGNDFVNLLDQPQRAKELENKLFEVPCDRYWGNDPDEEWDEYPVCSFDDECSDEDDYWDEDDGFDEEEYTEVKE</sequence>
<dbReference type="EMBL" id="OBMR01000016">
    <property type="protein sequence ID" value="SOC17769.1"/>
    <property type="molecule type" value="Genomic_DNA"/>
</dbReference>
<evidence type="ECO:0000313" key="2">
    <source>
        <dbReference type="EMBL" id="SOC17769.1"/>
    </source>
</evidence>
<accession>A0A285TDE0</accession>
<name>A0A285TDE0_9FIRM</name>
<gene>
    <name evidence="2" type="ORF">SAMN02910411_0520</name>
</gene>
<dbReference type="Proteomes" id="UP000219563">
    <property type="component" value="Unassembled WGS sequence"/>
</dbReference>
<reference evidence="2 3" key="1">
    <citation type="submission" date="2017-08" db="EMBL/GenBank/DDBJ databases">
        <authorList>
            <person name="de Groot N.N."/>
        </authorList>
    </citation>
    <scope>NUCLEOTIDE SEQUENCE [LARGE SCALE GENOMIC DNA]</scope>
    <source>
        <strain evidence="2 3">DSM 9787</strain>
    </source>
</reference>